<dbReference type="Gene3D" id="3.40.50.80">
    <property type="entry name" value="Nucleotide-binding domain of ferredoxin-NADP reductase (FNR) module"/>
    <property type="match status" value="1"/>
</dbReference>
<comment type="cofactor">
    <cofactor evidence="2">
        <name>FAD</name>
        <dbReference type="ChEBI" id="CHEBI:57692"/>
    </cofactor>
</comment>
<comment type="cofactor">
    <cofactor evidence="1">
        <name>FMN</name>
        <dbReference type="ChEBI" id="CHEBI:58210"/>
    </cofactor>
</comment>
<dbReference type="EMBL" id="JAUSVX010000001">
    <property type="protein sequence ID" value="MDQ0468110.1"/>
    <property type="molecule type" value="Genomic_DNA"/>
</dbReference>
<dbReference type="InterPro" id="IPR003097">
    <property type="entry name" value="CysJ-like_FAD-binding"/>
</dbReference>
<dbReference type="InterPro" id="IPR001709">
    <property type="entry name" value="Flavoprot_Pyr_Nucl_cyt_Rdtase"/>
</dbReference>
<dbReference type="NCBIfam" id="NF004859">
    <property type="entry name" value="PRK06214.1"/>
    <property type="match status" value="1"/>
</dbReference>
<evidence type="ECO:0000313" key="15">
    <source>
        <dbReference type="EMBL" id="MDQ0468110.1"/>
    </source>
</evidence>
<keyword evidence="16" id="KW-1185">Reference proteome</keyword>
<keyword evidence="6" id="KW-0479">Metal-binding</keyword>
<evidence type="ECO:0000256" key="5">
    <source>
        <dbReference type="ARBA" id="ARBA00022643"/>
    </source>
</evidence>
<dbReference type="CDD" id="cd06199">
    <property type="entry name" value="SiR"/>
    <property type="match status" value="1"/>
</dbReference>
<evidence type="ECO:0000256" key="12">
    <source>
        <dbReference type="SAM" id="MobiDB-lite"/>
    </source>
</evidence>
<proteinExistence type="predicted"/>
<evidence type="ECO:0000256" key="11">
    <source>
        <dbReference type="ARBA" id="ARBA00023192"/>
    </source>
</evidence>
<sequence>MSVQIPPPRMLVPESAPFTPEQRAWLNGFFAAVVTADGAPMPLTAAEGAALMPEAAAPALADNDSAPWHDPSLPLDERLAMAAGRPLAPRLMAAMAQQDCGQCGYSCADYANALFLKKEERLTLCAPGGKETARMLRQLAAEIGEAPAAVPVAGDAKPVAGPAGEPGRSRDNPAEAAFLSRRRLNGEGSAKTTWHVEFDLAASGLDYAPGDSFGVFPKNPPALADQVIAMLGARPEGLVRGRPLRDVLIEDVGLGAPPDALFQLFSYVSGGDLRRKARALANGEDPDGDAATLDVLAALHKFPGVRPGAEAFVEALEPLQPRLYSISSSLAANPGRVSLTVDTVRYRIGPRERLGVASTFLGERLGLGETLRVYVQKAHGFRLPADPATPVIMIGPGTGVAPFRAFLQERRAVGEPGRNWLFFGHQRRDHDFFYEDEFAAMRDSGLLTRLSLAWSRDGREKFYVQDRMREVGAELWRWIAEGAHLYVCGDARRMARDVERALVDIVAEAGARSAEEAAAFVAGLKKASRYQADVY</sequence>
<gene>
    <name evidence="15" type="ORF">QO011_001105</name>
</gene>
<dbReference type="PROSITE" id="PS51384">
    <property type="entry name" value="FAD_FR"/>
    <property type="match status" value="1"/>
</dbReference>
<dbReference type="EC" id="1.8.1.2" evidence="15"/>
<dbReference type="Gene3D" id="1.10.15.40">
    <property type="entry name" value="Electron transport complex subunit B, putative Fe-S cluster"/>
    <property type="match status" value="1"/>
</dbReference>
<dbReference type="PANTHER" id="PTHR19384:SF128">
    <property type="entry name" value="NADPH OXIDOREDUCTASE A"/>
    <property type="match status" value="1"/>
</dbReference>
<keyword evidence="10" id="KW-0411">Iron-sulfur</keyword>
<feature type="domain" description="4Fe-4S" evidence="14">
    <location>
        <begin position="74"/>
        <end position="142"/>
    </location>
</feature>
<protein>
    <submittedName>
        <fullName evidence="15">Sulfite reductase (NADPH) flavoprotein alpha-component</fullName>
        <ecNumber evidence="15">1.8.1.2</ecNumber>
    </submittedName>
</protein>
<evidence type="ECO:0000256" key="7">
    <source>
        <dbReference type="ARBA" id="ARBA00022827"/>
    </source>
</evidence>
<dbReference type="InterPro" id="IPR039261">
    <property type="entry name" value="FNR_nucleotide-bd"/>
</dbReference>
<dbReference type="Pfam" id="PF00175">
    <property type="entry name" value="NAD_binding_1"/>
    <property type="match status" value="1"/>
</dbReference>
<evidence type="ECO:0000256" key="6">
    <source>
        <dbReference type="ARBA" id="ARBA00022723"/>
    </source>
</evidence>
<keyword evidence="4" id="KW-0285">Flavoprotein</keyword>
<evidence type="ECO:0000313" key="16">
    <source>
        <dbReference type="Proteomes" id="UP001242480"/>
    </source>
</evidence>
<dbReference type="InterPro" id="IPR017927">
    <property type="entry name" value="FAD-bd_FR_type"/>
</dbReference>
<keyword evidence="9" id="KW-0408">Iron</keyword>
<keyword evidence="5" id="KW-0288">FMN</keyword>
<dbReference type="RefSeq" id="WP_307268725.1">
    <property type="nucleotide sequence ID" value="NZ_JAUSVX010000001.1"/>
</dbReference>
<reference evidence="15 16" key="1">
    <citation type="submission" date="2023-07" db="EMBL/GenBank/DDBJ databases">
        <title>Genomic Encyclopedia of Type Strains, Phase IV (KMG-IV): sequencing the most valuable type-strain genomes for metagenomic binning, comparative biology and taxonomic classification.</title>
        <authorList>
            <person name="Goeker M."/>
        </authorList>
    </citation>
    <scope>NUCLEOTIDE SEQUENCE [LARGE SCALE GENOMIC DNA]</scope>
    <source>
        <strain evidence="15 16">DSM 19619</strain>
    </source>
</reference>
<dbReference type="PANTHER" id="PTHR19384">
    <property type="entry name" value="NITRIC OXIDE SYNTHASE-RELATED"/>
    <property type="match status" value="1"/>
</dbReference>
<keyword evidence="7" id="KW-0274">FAD</keyword>
<dbReference type="InterPro" id="IPR023173">
    <property type="entry name" value="NADPH_Cyt_P450_Rdtase_alpha"/>
</dbReference>
<feature type="region of interest" description="Disordered" evidence="12">
    <location>
        <begin position="154"/>
        <end position="173"/>
    </location>
</feature>
<dbReference type="PRINTS" id="PR00371">
    <property type="entry name" value="FPNCR"/>
</dbReference>
<evidence type="ECO:0000256" key="2">
    <source>
        <dbReference type="ARBA" id="ARBA00001974"/>
    </source>
</evidence>
<feature type="domain" description="FAD-binding FR-type" evidence="13">
    <location>
        <begin position="171"/>
        <end position="384"/>
    </location>
</feature>
<dbReference type="Pfam" id="PF00667">
    <property type="entry name" value="FAD_binding_1"/>
    <property type="match status" value="2"/>
</dbReference>
<dbReference type="PROSITE" id="PS51656">
    <property type="entry name" value="4FE4S"/>
    <property type="match status" value="1"/>
</dbReference>
<keyword evidence="11" id="KW-0028">Amino-acid biosynthesis</keyword>
<evidence type="ECO:0000256" key="1">
    <source>
        <dbReference type="ARBA" id="ARBA00001917"/>
    </source>
</evidence>
<evidence type="ECO:0000256" key="9">
    <source>
        <dbReference type="ARBA" id="ARBA00023004"/>
    </source>
</evidence>
<keyword evidence="3" id="KW-0004">4Fe-4S</keyword>
<keyword evidence="8 15" id="KW-0560">Oxidoreductase</keyword>
<evidence type="ECO:0000256" key="8">
    <source>
        <dbReference type="ARBA" id="ARBA00023002"/>
    </source>
</evidence>
<evidence type="ECO:0000256" key="10">
    <source>
        <dbReference type="ARBA" id="ARBA00023014"/>
    </source>
</evidence>
<dbReference type="Proteomes" id="UP001242480">
    <property type="component" value="Unassembled WGS sequence"/>
</dbReference>
<dbReference type="InterPro" id="IPR017938">
    <property type="entry name" value="Riboflavin_synthase-like_b-brl"/>
</dbReference>
<dbReference type="Gene3D" id="2.40.30.10">
    <property type="entry name" value="Translation factors"/>
    <property type="match status" value="1"/>
</dbReference>
<dbReference type="SUPFAM" id="SSF52343">
    <property type="entry name" value="Ferredoxin reductase-like, C-terminal NADP-linked domain"/>
    <property type="match status" value="1"/>
</dbReference>
<organism evidence="15 16">
    <name type="scientific">Labrys wisconsinensis</name>
    <dbReference type="NCBI Taxonomy" id="425677"/>
    <lineage>
        <taxon>Bacteria</taxon>
        <taxon>Pseudomonadati</taxon>
        <taxon>Pseudomonadota</taxon>
        <taxon>Alphaproteobacteria</taxon>
        <taxon>Hyphomicrobiales</taxon>
        <taxon>Xanthobacteraceae</taxon>
        <taxon>Labrys</taxon>
    </lineage>
</organism>
<dbReference type="SUPFAM" id="SSF63380">
    <property type="entry name" value="Riboflavin synthase domain-like"/>
    <property type="match status" value="1"/>
</dbReference>
<evidence type="ECO:0000256" key="3">
    <source>
        <dbReference type="ARBA" id="ARBA00022485"/>
    </source>
</evidence>
<evidence type="ECO:0000256" key="4">
    <source>
        <dbReference type="ARBA" id="ARBA00022630"/>
    </source>
</evidence>
<keyword evidence="11" id="KW-0198">Cysteine biosynthesis</keyword>
<accession>A0ABU0J1I0</accession>
<dbReference type="InterPro" id="IPR007202">
    <property type="entry name" value="4Fe-4S_dom"/>
</dbReference>
<comment type="caution">
    <text evidence="15">The sequence shown here is derived from an EMBL/GenBank/DDBJ whole genome shotgun (WGS) entry which is preliminary data.</text>
</comment>
<dbReference type="GO" id="GO:0004783">
    <property type="term" value="F:sulfite reductase (NADPH) activity"/>
    <property type="evidence" value="ECO:0007669"/>
    <property type="project" value="UniProtKB-EC"/>
</dbReference>
<dbReference type="Gene3D" id="1.20.990.10">
    <property type="entry name" value="NADPH-cytochrome p450 Reductase, Chain A, domain 3"/>
    <property type="match status" value="1"/>
</dbReference>
<evidence type="ECO:0000259" key="14">
    <source>
        <dbReference type="PROSITE" id="PS51656"/>
    </source>
</evidence>
<evidence type="ECO:0000259" key="13">
    <source>
        <dbReference type="PROSITE" id="PS51384"/>
    </source>
</evidence>
<name>A0ABU0J1I0_9HYPH</name>
<dbReference type="InterPro" id="IPR001433">
    <property type="entry name" value="OxRdtase_FAD/NAD-bd"/>
</dbReference>